<dbReference type="GO" id="GO:0015074">
    <property type="term" value="P:DNA integration"/>
    <property type="evidence" value="ECO:0007669"/>
    <property type="project" value="InterPro"/>
</dbReference>
<feature type="non-terminal residue" evidence="2">
    <location>
        <position position="1348"/>
    </location>
</feature>
<accession>A0A1Q9BZU8</accession>
<proteinExistence type="predicted"/>
<protein>
    <submittedName>
        <fullName evidence="2">Uncharacterized protein</fullName>
    </submittedName>
</protein>
<evidence type="ECO:0000313" key="3">
    <source>
        <dbReference type="Proteomes" id="UP000186817"/>
    </source>
</evidence>
<dbReference type="EMBL" id="LSRX01002105">
    <property type="protein sequence ID" value="OLP76204.1"/>
    <property type="molecule type" value="Genomic_DNA"/>
</dbReference>
<organism evidence="2 3">
    <name type="scientific">Symbiodinium microadriaticum</name>
    <name type="common">Dinoflagellate</name>
    <name type="synonym">Zooxanthella microadriatica</name>
    <dbReference type="NCBI Taxonomy" id="2951"/>
    <lineage>
        <taxon>Eukaryota</taxon>
        <taxon>Sar</taxon>
        <taxon>Alveolata</taxon>
        <taxon>Dinophyceae</taxon>
        <taxon>Suessiales</taxon>
        <taxon>Symbiodiniaceae</taxon>
        <taxon>Symbiodinium</taxon>
    </lineage>
</organism>
<sequence length="1348" mass="148486">MTSPSPDFSEDALPLTDVFGGVMDRSAGFLGSFSDMESDMPQETSEAEKAWYGAGIPSDTGGSQTGLPQELEAASAASSWEMVTPSDEGVHRNLERTVAAAYQTLEVGPVKHVWEDDFWGSLFAASPPDASKNFYGASLKRKRLRSLLKYEVFLLQESVAFPASEAFLYRFLCLEREGGASMSSRKSMYEAIVFCRYALGVEELDLSVKSRRCLGSACHGEVRPKNRAAPFTVAELGILHDRLENAPDAWDRVFSGAVLLCTYTRARWSDLMHAEGLVYDYDNSQNLAYVECPVAYHKNMRSRVMRHDLLPMIAPGLGVVGPNWARLWKLARQELGLVDPPDFPVMPAPDKSGAPTVRPLDTEEMGRWLRCILTGSSAKQGDRKLSSHSCKCTMLSYAAKRGISISDRQLLGYHTTPHRMALTYSRDSAAHPLMILGKLIGEIREKKFLPDETRSGRLVEDAEEVSFDKEAQIVVIKDEVGEDPREEAQSSSLQEPQNAQQDEEVDEHVPMSTVIDSEAAFKQRCIESAGDQALHSKLSDQGIKNFKTLAFAIGSPQQPPTEAQFDAFSVKVYGTDPTMGQTAVLRRLHFEATTLVVQTYRDMVTHDPSDLSHTRKVPVPEKRARLDMQRRRLSGMEISGELEPSHQLLDLINQQYESGIITWVPASKCSKREAEILAGGKDKGSLLQVEQNVIKVGQGEPQIACDVSDPLRFQWAMMRRGLAFDSCHMISWEVHQKWVQKMLDCLSMTPPPGYSPVTLIQCMRADKELFLLLAREASPPFKVDSLGVSPLDAKFSALIYDVRLQQYLLHMQKATSVIPTVSVTEDLSGEPDKAAAKAKAKTKAKAKAKSRVRRTLPEELKGFTCRTEDGNVCWDFNIACGCSLKTEKVKGGVRKCQRGLHICAKCHKPGEQGFTSEGASVDCGHGTAAAGVQGSGELALARYLLEHQVCLTAESALNLIELLPKAAEVCPSFKYSSLAVHVDVKSGCLIPIADGPAFLMNPSVPHETRDWTGTRVVLIAYSVFGSERLASDMTKVSKEVPKSVSDMFFVEITSGSAEVTKVESLIDFLRAEYNHVACVFISPPAGTAKRKVSFATADEPFFPPLLVERCSLKPSSSLPLSPMGEFVARSRRPKFSVHTLGILSKGLNKSTLEKLARKTDEQLEADTWAETQKEIDAGWVWLDEGPLPEGVVMAMRFGIMQNKLRVIDDLSCCGLNATVGLLEKFCLRTIDKLASMMAHAFDVVKGPMPECVGRTFDLKSAYKQFGVCAEDRARLRIAVNQPGRSSPAIIGVNALPFGGVGSVAAFLRISIALWRIGTVLFKLFWSAYFDDYSVISSKQLGANAQWTV</sequence>
<evidence type="ECO:0000256" key="1">
    <source>
        <dbReference type="SAM" id="MobiDB-lite"/>
    </source>
</evidence>
<dbReference type="Proteomes" id="UP000186817">
    <property type="component" value="Unassembled WGS sequence"/>
</dbReference>
<comment type="caution">
    <text evidence="2">The sequence shown here is derived from an EMBL/GenBank/DDBJ whole genome shotgun (WGS) entry which is preliminary data.</text>
</comment>
<dbReference type="OrthoDB" id="414681at2759"/>
<keyword evidence="3" id="KW-1185">Reference proteome</keyword>
<evidence type="ECO:0000313" key="2">
    <source>
        <dbReference type="EMBL" id="OLP76204.1"/>
    </source>
</evidence>
<feature type="compositionally biased region" description="Basic and acidic residues" evidence="1">
    <location>
        <begin position="479"/>
        <end position="488"/>
    </location>
</feature>
<feature type="compositionally biased region" description="Polar residues" evidence="1">
    <location>
        <begin position="489"/>
        <end position="500"/>
    </location>
</feature>
<dbReference type="Gene3D" id="1.10.443.10">
    <property type="entry name" value="Intergrase catalytic core"/>
    <property type="match status" value="1"/>
</dbReference>
<feature type="region of interest" description="Disordered" evidence="1">
    <location>
        <begin position="479"/>
        <end position="508"/>
    </location>
</feature>
<dbReference type="GO" id="GO:0003677">
    <property type="term" value="F:DNA binding"/>
    <property type="evidence" value="ECO:0007669"/>
    <property type="project" value="InterPro"/>
</dbReference>
<dbReference type="InterPro" id="IPR013762">
    <property type="entry name" value="Integrase-like_cat_sf"/>
</dbReference>
<reference evidence="2 3" key="1">
    <citation type="submission" date="2016-02" db="EMBL/GenBank/DDBJ databases">
        <title>Genome analysis of coral dinoflagellate symbionts highlights evolutionary adaptations to a symbiotic lifestyle.</title>
        <authorList>
            <person name="Aranda M."/>
            <person name="Li Y."/>
            <person name="Liew Y.J."/>
            <person name="Baumgarten S."/>
            <person name="Simakov O."/>
            <person name="Wilson M."/>
            <person name="Piel J."/>
            <person name="Ashoor H."/>
            <person name="Bougouffa S."/>
            <person name="Bajic V.B."/>
            <person name="Ryu T."/>
            <person name="Ravasi T."/>
            <person name="Bayer T."/>
            <person name="Micklem G."/>
            <person name="Kim H."/>
            <person name="Bhak J."/>
            <person name="Lajeunesse T.C."/>
            <person name="Voolstra C.R."/>
        </authorList>
    </citation>
    <scope>NUCLEOTIDE SEQUENCE [LARGE SCALE GENOMIC DNA]</scope>
    <source>
        <strain evidence="2 3">CCMP2467</strain>
    </source>
</reference>
<dbReference type="GO" id="GO:0006310">
    <property type="term" value="P:DNA recombination"/>
    <property type="evidence" value="ECO:0007669"/>
    <property type="project" value="InterPro"/>
</dbReference>
<gene>
    <name evidence="2" type="ORF">AK812_SmicGene43893</name>
</gene>
<name>A0A1Q9BZU8_SYMMI</name>